<evidence type="ECO:0000313" key="4">
    <source>
        <dbReference type="Proteomes" id="UP000023152"/>
    </source>
</evidence>
<feature type="signal peptide" evidence="2">
    <location>
        <begin position="1"/>
        <end position="24"/>
    </location>
</feature>
<evidence type="ECO:0000256" key="1">
    <source>
        <dbReference type="SAM" id="MobiDB-lite"/>
    </source>
</evidence>
<dbReference type="Proteomes" id="UP000023152">
    <property type="component" value="Unassembled WGS sequence"/>
</dbReference>
<gene>
    <name evidence="3" type="ORF">RFI_30611</name>
</gene>
<organism evidence="3 4">
    <name type="scientific">Reticulomyxa filosa</name>
    <dbReference type="NCBI Taxonomy" id="46433"/>
    <lineage>
        <taxon>Eukaryota</taxon>
        <taxon>Sar</taxon>
        <taxon>Rhizaria</taxon>
        <taxon>Retaria</taxon>
        <taxon>Foraminifera</taxon>
        <taxon>Monothalamids</taxon>
        <taxon>Reticulomyxidae</taxon>
        <taxon>Reticulomyxa</taxon>
    </lineage>
</organism>
<dbReference type="AlphaFoldDB" id="X6LZK3"/>
<name>X6LZK3_RETFI</name>
<comment type="caution">
    <text evidence="3">The sequence shown here is derived from an EMBL/GenBank/DDBJ whole genome shotgun (WGS) entry which is preliminary data.</text>
</comment>
<proteinExistence type="predicted"/>
<evidence type="ECO:0000256" key="2">
    <source>
        <dbReference type="SAM" id="SignalP"/>
    </source>
</evidence>
<protein>
    <submittedName>
        <fullName evidence="3">Uncharacterized protein</fullName>
    </submittedName>
</protein>
<feature type="region of interest" description="Disordered" evidence="1">
    <location>
        <begin position="141"/>
        <end position="215"/>
    </location>
</feature>
<keyword evidence="2" id="KW-0732">Signal</keyword>
<dbReference type="EMBL" id="ASPP01026798">
    <property type="protein sequence ID" value="ETO06781.1"/>
    <property type="molecule type" value="Genomic_DNA"/>
</dbReference>
<reference evidence="3 4" key="1">
    <citation type="journal article" date="2013" name="Curr. Biol.">
        <title>The Genome of the Foraminiferan Reticulomyxa filosa.</title>
        <authorList>
            <person name="Glockner G."/>
            <person name="Hulsmann N."/>
            <person name="Schleicher M."/>
            <person name="Noegel A.A."/>
            <person name="Eichinger L."/>
            <person name="Gallinger C."/>
            <person name="Pawlowski J."/>
            <person name="Sierra R."/>
            <person name="Euteneuer U."/>
            <person name="Pillet L."/>
            <person name="Moustafa A."/>
            <person name="Platzer M."/>
            <person name="Groth M."/>
            <person name="Szafranski K."/>
            <person name="Schliwa M."/>
        </authorList>
    </citation>
    <scope>NUCLEOTIDE SEQUENCE [LARGE SCALE GENOMIC DNA]</scope>
</reference>
<keyword evidence="4" id="KW-1185">Reference proteome</keyword>
<accession>X6LZK3</accession>
<feature type="chain" id="PRO_5004975344" evidence="2">
    <location>
        <begin position="25"/>
        <end position="215"/>
    </location>
</feature>
<feature type="compositionally biased region" description="Polar residues" evidence="1">
    <location>
        <begin position="91"/>
        <end position="103"/>
    </location>
</feature>
<feature type="compositionally biased region" description="Acidic residues" evidence="1">
    <location>
        <begin position="60"/>
        <end position="84"/>
    </location>
</feature>
<sequence length="215" mass="24082">MVRVCAVCLLSACFFVFFFFGGENYTNNNFTIQNSVKNRHLFSPKKLLTGVEKAFFAQGYEEEEERDDEENDNKDWSDSDASDQETEKNTHIQSPTKNVTTSLPHAPPLLSQNIITRTTTEPVNSHKNDLNLVSIERSISDPLSSQQPKPGNALPQASPKPVIQHLSVGLSLPPPNSDDESNDESVLEKYKTSNKTKQQKLDVERKKKLGSSKTN</sequence>
<feature type="compositionally biased region" description="Basic residues" evidence="1">
    <location>
        <begin position="206"/>
        <end position="215"/>
    </location>
</feature>
<evidence type="ECO:0000313" key="3">
    <source>
        <dbReference type="EMBL" id="ETO06781.1"/>
    </source>
</evidence>
<feature type="region of interest" description="Disordered" evidence="1">
    <location>
        <begin position="59"/>
        <end position="109"/>
    </location>
</feature>